<keyword evidence="2" id="KW-0808">Transferase</keyword>
<dbReference type="Proteomes" id="UP000031307">
    <property type="component" value="Unassembled WGS sequence"/>
</dbReference>
<evidence type="ECO:0000259" key="1">
    <source>
        <dbReference type="Pfam" id="PF00155"/>
    </source>
</evidence>
<dbReference type="InterPro" id="IPR015421">
    <property type="entry name" value="PyrdxlP-dep_Trfase_major"/>
</dbReference>
<evidence type="ECO:0000313" key="3">
    <source>
        <dbReference type="Proteomes" id="UP000031307"/>
    </source>
</evidence>
<dbReference type="InterPro" id="IPR015422">
    <property type="entry name" value="PyrdxlP-dep_Trfase_small"/>
</dbReference>
<dbReference type="SUPFAM" id="SSF53383">
    <property type="entry name" value="PLP-dependent transferases"/>
    <property type="match status" value="1"/>
</dbReference>
<sequence>MRLPFFKLENFFNTWEFKAPYLLCSSDNEALTLQELLSFCDCESKHLWENLNLGYTHSTGHPLLKEEISHLYTRVKKGGIGTFAGAGEALFAAIHVLLQPGDHVIAPTPSYQTFYDLPKALGAEVSLFPIKDIQGEWVFDVDDIKKLIRPNTRLIIINFPHNPTSLTIDKETLEAIVACARAVQAYLLSDEVYRFSERSPLAMPPAADLYEKAISIGVMSKTFGLAGTRIGWLATQDQSLLARCMEFKCYTSLCNSGPSEILSVIALRAKDSIIQRNMQIIEENLSLLDTFFQNYSDIFRWKRPVAGSTAFPELLKPIKIENFVEDLIHEAGVLLLPGSVYEYPGNHFRLGFGRKNMPEALNRLEEYIQSNLR</sequence>
<evidence type="ECO:0000313" key="2">
    <source>
        <dbReference type="EMBL" id="KIA77841.1"/>
    </source>
</evidence>
<feature type="domain" description="Aminotransferase class I/classII large" evidence="1">
    <location>
        <begin position="51"/>
        <end position="363"/>
    </location>
</feature>
<organism evidence="2 3">
    <name type="scientific">Parachlamydia acanthamoebae</name>
    <dbReference type="NCBI Taxonomy" id="83552"/>
    <lineage>
        <taxon>Bacteria</taxon>
        <taxon>Pseudomonadati</taxon>
        <taxon>Chlamydiota</taxon>
        <taxon>Chlamydiia</taxon>
        <taxon>Parachlamydiales</taxon>
        <taxon>Parachlamydiaceae</taxon>
        <taxon>Parachlamydia</taxon>
    </lineage>
</organism>
<proteinExistence type="predicted"/>
<dbReference type="Gene3D" id="3.40.640.10">
    <property type="entry name" value="Type I PLP-dependent aspartate aminotransferase-like (Major domain)"/>
    <property type="match status" value="1"/>
</dbReference>
<dbReference type="PANTHER" id="PTHR43510">
    <property type="entry name" value="AMINOTRANSFERASE FUNCTION, HYPOTHETICAL (EUROFUNG)"/>
    <property type="match status" value="1"/>
</dbReference>
<dbReference type="EMBL" id="JSAM01000058">
    <property type="protein sequence ID" value="KIA77841.1"/>
    <property type="molecule type" value="Genomic_DNA"/>
</dbReference>
<dbReference type="PATRIC" id="fig|83552.4.peg.986"/>
<dbReference type="OMA" id="IMAARDY"/>
<dbReference type="CDD" id="cd00609">
    <property type="entry name" value="AAT_like"/>
    <property type="match status" value="1"/>
</dbReference>
<dbReference type="GO" id="GO:0030170">
    <property type="term" value="F:pyridoxal phosphate binding"/>
    <property type="evidence" value="ECO:0007669"/>
    <property type="project" value="InterPro"/>
</dbReference>
<dbReference type="InterPro" id="IPR015424">
    <property type="entry name" value="PyrdxlP-dep_Trfase"/>
</dbReference>
<dbReference type="Pfam" id="PF00155">
    <property type="entry name" value="Aminotran_1_2"/>
    <property type="match status" value="1"/>
</dbReference>
<dbReference type="InterPro" id="IPR004839">
    <property type="entry name" value="Aminotransferase_I/II_large"/>
</dbReference>
<dbReference type="GO" id="GO:0008483">
    <property type="term" value="F:transaminase activity"/>
    <property type="evidence" value="ECO:0007669"/>
    <property type="project" value="UniProtKB-KW"/>
</dbReference>
<dbReference type="RefSeq" id="WP_013924976.1">
    <property type="nucleotide sequence ID" value="NZ_JASBUT010000012.1"/>
</dbReference>
<dbReference type="Gene3D" id="3.90.1150.10">
    <property type="entry name" value="Aspartate Aminotransferase, domain 1"/>
    <property type="match status" value="1"/>
</dbReference>
<dbReference type="AlphaFoldDB" id="A0A0C1C2L9"/>
<keyword evidence="2" id="KW-0032">Aminotransferase</keyword>
<protein>
    <submittedName>
        <fullName evidence="2">Aminotransferase, classes I and II</fullName>
    </submittedName>
</protein>
<reference evidence="2 3" key="1">
    <citation type="journal article" date="2014" name="Mol. Biol. Evol.">
        <title>Massive expansion of Ubiquitination-related gene families within the Chlamydiae.</title>
        <authorList>
            <person name="Domman D."/>
            <person name="Collingro A."/>
            <person name="Lagkouvardos I."/>
            <person name="Gehre L."/>
            <person name="Weinmaier T."/>
            <person name="Rattei T."/>
            <person name="Subtil A."/>
            <person name="Horn M."/>
        </authorList>
    </citation>
    <scope>NUCLEOTIDE SEQUENCE [LARGE SCALE GENOMIC DNA]</scope>
    <source>
        <strain evidence="2 3">OEW1</strain>
    </source>
</reference>
<dbReference type="PANTHER" id="PTHR43510:SF1">
    <property type="entry name" value="AMINOTRANSFERASE FUNCTION, HYPOTHETICAL (EUROFUNG)"/>
    <property type="match status" value="1"/>
</dbReference>
<comment type="caution">
    <text evidence="2">The sequence shown here is derived from an EMBL/GenBank/DDBJ whole genome shotgun (WGS) entry which is preliminary data.</text>
</comment>
<gene>
    <name evidence="2" type="ORF">DB43_FN00100</name>
</gene>
<name>A0A0C1C2L9_9BACT</name>
<accession>A0A0C1C2L9</accession>